<proteinExistence type="predicted"/>
<dbReference type="SMART" id="SM00849">
    <property type="entry name" value="Lactamase_B"/>
    <property type="match status" value="1"/>
</dbReference>
<accession>A0A7H0VJU5</accession>
<name>A0A7H0VJU5_9FLAO</name>
<evidence type="ECO:0000313" key="2">
    <source>
        <dbReference type="EMBL" id="QNR25993.1"/>
    </source>
</evidence>
<protein>
    <submittedName>
        <fullName evidence="2">MBL fold metallo-hydrolase</fullName>
    </submittedName>
</protein>
<dbReference type="KEGG" id="chyd:H4K34_02320"/>
<feature type="domain" description="Metallo-beta-lactamase" evidence="1">
    <location>
        <begin position="19"/>
        <end position="208"/>
    </location>
</feature>
<dbReference type="EMBL" id="CP060139">
    <property type="protein sequence ID" value="QNR25993.1"/>
    <property type="molecule type" value="Genomic_DNA"/>
</dbReference>
<organism evidence="2 3">
    <name type="scientific">Croceimicrobium hydrocarbonivorans</name>
    <dbReference type="NCBI Taxonomy" id="2761580"/>
    <lineage>
        <taxon>Bacteria</taxon>
        <taxon>Pseudomonadati</taxon>
        <taxon>Bacteroidota</taxon>
        <taxon>Flavobacteriia</taxon>
        <taxon>Flavobacteriales</taxon>
        <taxon>Owenweeksiaceae</taxon>
        <taxon>Croceimicrobium</taxon>
    </lineage>
</organism>
<dbReference type="GO" id="GO:0016787">
    <property type="term" value="F:hydrolase activity"/>
    <property type="evidence" value="ECO:0007669"/>
    <property type="project" value="UniProtKB-KW"/>
</dbReference>
<dbReference type="PANTHER" id="PTHR42663">
    <property type="entry name" value="HYDROLASE C777.06C-RELATED-RELATED"/>
    <property type="match status" value="1"/>
</dbReference>
<evidence type="ECO:0000313" key="3">
    <source>
        <dbReference type="Proteomes" id="UP000516305"/>
    </source>
</evidence>
<dbReference type="InterPro" id="IPR001279">
    <property type="entry name" value="Metallo-B-lactamas"/>
</dbReference>
<dbReference type="Pfam" id="PF12706">
    <property type="entry name" value="Lactamase_B_2"/>
    <property type="match status" value="1"/>
</dbReference>
<keyword evidence="2" id="KW-0378">Hydrolase</keyword>
<dbReference type="InterPro" id="IPR036866">
    <property type="entry name" value="RibonucZ/Hydroxyglut_hydro"/>
</dbReference>
<dbReference type="Proteomes" id="UP000516305">
    <property type="component" value="Chromosome"/>
</dbReference>
<evidence type="ECO:0000259" key="1">
    <source>
        <dbReference type="SMART" id="SM00849"/>
    </source>
</evidence>
<reference evidence="2 3" key="1">
    <citation type="submission" date="2020-08" db="EMBL/GenBank/DDBJ databases">
        <title>Croceimicrobium hydrocarbonivorans gen. nov., sp. nov., a novel marine bacterium isolated from a bacterial consortium that degrades polyethylene terephthalate.</title>
        <authorList>
            <person name="Liu R."/>
        </authorList>
    </citation>
    <scope>NUCLEOTIDE SEQUENCE [LARGE SCALE GENOMIC DNA]</scope>
    <source>
        <strain evidence="2 3">A20-9</strain>
    </source>
</reference>
<dbReference type="CDD" id="cd16279">
    <property type="entry name" value="metallo-hydrolase-like_MBL-fold"/>
    <property type="match status" value="1"/>
</dbReference>
<dbReference type="AlphaFoldDB" id="A0A7H0VJU5"/>
<keyword evidence="3" id="KW-1185">Reference proteome</keyword>
<gene>
    <name evidence="2" type="ORF">H4K34_02320</name>
</gene>
<dbReference type="Gene3D" id="3.60.15.10">
    <property type="entry name" value="Ribonuclease Z/Hydroxyacylglutathione hydrolase-like"/>
    <property type="match status" value="1"/>
</dbReference>
<dbReference type="SUPFAM" id="SSF56281">
    <property type="entry name" value="Metallo-hydrolase/oxidoreductase"/>
    <property type="match status" value="1"/>
</dbReference>
<sequence>MIGCDCKVCQSDNPKDQRLRSSFLVERMGTRILIDAGPDLRQQLLRSNTHDIDAVLITHQHQDHTAGLDELRAINFIQGHSIPIYCTEAVEARLREQYSYIFQNSKYPGIPQIDLIRIPEGPFQIGNIELEALELQHANLPVLGFRFGKLVYLTDVNFIPESEWPKLKGLEVFILNALRHEAHHSHFTLSEALEIADRLEVPQFYATHISHQLGLHTEIESELKNGRNLAYDGLRFTLASS</sequence>
<dbReference type="PANTHER" id="PTHR42663:SF6">
    <property type="entry name" value="HYDROLASE C777.06C-RELATED"/>
    <property type="match status" value="1"/>
</dbReference>